<sequence>MTPLSAKDRNILGLYAARMSTASIAFMCSSSESAVYNRLGRLQVSSVAQALEMLRADDQARKAPAEVPAAKPRKTPGAKPEIAKPVVKRVERYDRPAASDADLVAATPVLSSSAATALTSPAPAASPTAAIPPAYRKGGMRLKPVTDRIARWAGHFLRARWPLPEVADLFSVAEDDLVAAVRRRA</sequence>
<dbReference type="Proteomes" id="UP000217311">
    <property type="component" value="Chromosome"/>
</dbReference>
<evidence type="ECO:0000256" key="1">
    <source>
        <dbReference type="SAM" id="MobiDB-lite"/>
    </source>
</evidence>
<evidence type="ECO:0000313" key="3">
    <source>
        <dbReference type="Proteomes" id="UP000217311"/>
    </source>
</evidence>
<evidence type="ECO:0000313" key="2">
    <source>
        <dbReference type="EMBL" id="ATC34092.1"/>
    </source>
</evidence>
<name>A0A290MW26_CAUVI</name>
<dbReference type="AlphaFoldDB" id="A0A290MW26"/>
<organism evidence="2 3">
    <name type="scientific">Caulobacter vibrioides</name>
    <name type="common">Caulobacter crescentus</name>
    <dbReference type="NCBI Taxonomy" id="155892"/>
    <lineage>
        <taxon>Bacteria</taxon>
        <taxon>Pseudomonadati</taxon>
        <taxon>Pseudomonadota</taxon>
        <taxon>Alphaproteobacteria</taxon>
        <taxon>Caulobacterales</taxon>
        <taxon>Caulobacteraceae</taxon>
        <taxon>Caulobacter</taxon>
    </lineage>
</organism>
<reference evidence="3" key="1">
    <citation type="submission" date="2017-09" db="EMBL/GenBank/DDBJ databases">
        <title>Genome evolution observed in wild isolates of Caulobacter crescentus.</title>
        <authorList>
            <person name="Ely B."/>
            <person name="Wilson K."/>
            <person name="Scott D."/>
        </authorList>
    </citation>
    <scope>NUCLEOTIDE SEQUENCE [LARGE SCALE GENOMIC DNA]</scope>
    <source>
        <strain evidence="3">CB13b1a</strain>
    </source>
</reference>
<proteinExistence type="predicted"/>
<accession>A0A290MW26</accession>
<feature type="region of interest" description="Disordered" evidence="1">
    <location>
        <begin position="59"/>
        <end position="79"/>
    </location>
</feature>
<dbReference type="RefSeq" id="WP_096053442.1">
    <property type="nucleotide sequence ID" value="NZ_CP023315.3"/>
</dbReference>
<protein>
    <submittedName>
        <fullName evidence="2">Uncharacterized protein</fullName>
    </submittedName>
</protein>
<dbReference type="EMBL" id="CP023315">
    <property type="protein sequence ID" value="ATC34092.1"/>
    <property type="molecule type" value="Genomic_DNA"/>
</dbReference>
<gene>
    <name evidence="2" type="ORF">CA606_18125</name>
</gene>